<feature type="compositionally biased region" description="Low complexity" evidence="1">
    <location>
        <begin position="178"/>
        <end position="189"/>
    </location>
</feature>
<proteinExistence type="predicted"/>
<sequence length="900" mass="99265">MPRFPKGFGRRKTLAPPDKTNDNHAEQSFKVFNRSEESGKSLDGGIRLFKPIPATVKRTSTKQADDYNLFENIGSNHSSGASNTLTSVTDNSSRLSATSTVPSSTDNTNAQEWSSPHDKPFINIPLPPTPRKSSVFSLKNASHAISLGKLKNSSNSDIPPPSPSERSEEDIVGARMRAVTSSSYASTTVPPKLNEKDGHGTFDGKTSQTLSEVQETGIRERRPESFLPSTKQSRSYPTPLDLVKTKVVEVSPALSSSYNFSEALLHGNSSSAFESRHSPRSPLVPQHVPIRGSSPLSSHNNDLRYERQLDNETGRRSTSCDRNLVPDAHSMPLDEDAQLLQESINASRRLNEQSKEGDDEWPASQSPPERFNTHEREAESCDRSGHGTGTRKFFSSENMHDNTIAATANLAQRYQERSLSPPTSRSSHMKVMTPAQFERYKQDQDRLRNLRVKNFQTEEDEEDDTNYDDGDDDDAVEKAKAVARQRRKQEAHMAVYRQQMMKVIGETPSNSATRPSMFASQSSPNLSNIGQPDDTEEEEDEEVPLGILQAHGFPSKNKTPQIRNNRSSSNLKAAAGSAAPSGLADSRLPVFARNLPHDPYYGSSLVKSMHRESLAFAGGSSSSNGVMKGLPPGGLVGVIATEERSRALRRGSPNAQAEYPVQVPPNAIGIPQNSNEPLSTMHNMIGPGNLASMGATSSMINPADQAQMHMTHQMQQFMQMQMQFMQMMSQRRPQSPNHTPQSPSYTPHLPELPRPASAQLHQRSLTMMNHNSAPWLNRASTYSPSLYATNGYAPSIAPSERSNVGLPGRYRPVSQAPPIKLNRAKTSSVCGDLQSWDDKTTTRASTLIKVVDSKSGNISDEDEDEAWAKLAMKKKEKKSAWRTKKDRDSNGLKEMLNYLN</sequence>
<dbReference type="PANTHER" id="PTHR42068">
    <property type="entry name" value="YALI0B18964P"/>
    <property type="match status" value="1"/>
</dbReference>
<feature type="compositionally biased region" description="Basic and acidic residues" evidence="1">
    <location>
        <begin position="193"/>
        <end position="202"/>
    </location>
</feature>
<feature type="region of interest" description="Disordered" evidence="1">
    <location>
        <begin position="451"/>
        <end position="492"/>
    </location>
</feature>
<dbReference type="OrthoDB" id="5396252at2759"/>
<feature type="compositionally biased region" description="Polar residues" evidence="1">
    <location>
        <begin position="204"/>
        <end position="214"/>
    </location>
</feature>
<feature type="compositionally biased region" description="Basic and acidic residues" evidence="1">
    <location>
        <begin position="301"/>
        <end position="319"/>
    </location>
</feature>
<evidence type="ECO:0000256" key="1">
    <source>
        <dbReference type="SAM" id="MobiDB-lite"/>
    </source>
</evidence>
<gene>
    <name evidence="2" type="ORF">GcC1_092004</name>
</gene>
<dbReference type="Proteomes" id="UP000285405">
    <property type="component" value="Unassembled WGS sequence"/>
</dbReference>
<feature type="region of interest" description="Disordered" evidence="1">
    <location>
        <begin position="271"/>
        <end position="332"/>
    </location>
</feature>
<name>A0A420IEB0_9PEZI</name>
<feature type="region of interest" description="Disordered" evidence="1">
    <location>
        <begin position="507"/>
        <end position="583"/>
    </location>
</feature>
<feature type="region of interest" description="Disordered" evidence="1">
    <location>
        <begin position="728"/>
        <end position="753"/>
    </location>
</feature>
<dbReference type="PANTHER" id="PTHR42068:SF1">
    <property type="entry name" value="YALI0B18964P"/>
    <property type="match status" value="1"/>
</dbReference>
<reference evidence="2 3" key="1">
    <citation type="journal article" date="2018" name="BMC Genomics">
        <title>Comparative genome analyses reveal sequence features reflecting distinct modes of host-adaptation between dicot and monocot powdery mildew.</title>
        <authorList>
            <person name="Wu Y."/>
            <person name="Ma X."/>
            <person name="Pan Z."/>
            <person name="Kale S.D."/>
            <person name="Song Y."/>
            <person name="King H."/>
            <person name="Zhang Q."/>
            <person name="Presley C."/>
            <person name="Deng X."/>
            <person name="Wei C.I."/>
            <person name="Xiao S."/>
        </authorList>
    </citation>
    <scope>NUCLEOTIDE SEQUENCE [LARGE SCALE GENOMIC DNA]</scope>
    <source>
        <strain evidence="2">UCSC1</strain>
    </source>
</reference>
<feature type="compositionally biased region" description="Polar residues" evidence="1">
    <location>
        <begin position="227"/>
        <end position="236"/>
    </location>
</feature>
<feature type="region of interest" description="Disordered" evidence="1">
    <location>
        <begin position="1"/>
        <end position="46"/>
    </location>
</feature>
<comment type="caution">
    <text evidence="2">The sequence shown here is derived from an EMBL/GenBank/DDBJ whole genome shotgun (WGS) entry which is preliminary data.</text>
</comment>
<feature type="compositionally biased region" description="Basic and acidic residues" evidence="1">
    <location>
        <begin position="19"/>
        <end position="40"/>
    </location>
</feature>
<feature type="compositionally biased region" description="Polar residues" evidence="1">
    <location>
        <begin position="507"/>
        <end position="530"/>
    </location>
</feature>
<feature type="compositionally biased region" description="Acidic residues" evidence="1">
    <location>
        <begin position="533"/>
        <end position="543"/>
    </location>
</feature>
<feature type="compositionally biased region" description="Acidic residues" evidence="1">
    <location>
        <begin position="457"/>
        <end position="475"/>
    </location>
</feature>
<organism evidence="2 3">
    <name type="scientific">Golovinomyces cichoracearum</name>
    <dbReference type="NCBI Taxonomy" id="62708"/>
    <lineage>
        <taxon>Eukaryota</taxon>
        <taxon>Fungi</taxon>
        <taxon>Dikarya</taxon>
        <taxon>Ascomycota</taxon>
        <taxon>Pezizomycotina</taxon>
        <taxon>Leotiomycetes</taxon>
        <taxon>Erysiphales</taxon>
        <taxon>Erysiphaceae</taxon>
        <taxon>Golovinomyces</taxon>
    </lineage>
</organism>
<feature type="compositionally biased region" description="Polar residues" evidence="1">
    <location>
        <begin position="73"/>
        <end position="114"/>
    </location>
</feature>
<feature type="region of interest" description="Disordered" evidence="1">
    <location>
        <begin position="349"/>
        <end position="399"/>
    </location>
</feature>
<feature type="compositionally biased region" description="Basic and acidic residues" evidence="1">
    <location>
        <begin position="371"/>
        <end position="385"/>
    </location>
</feature>
<dbReference type="EMBL" id="MCBR01009251">
    <property type="protein sequence ID" value="RKF72885.1"/>
    <property type="molecule type" value="Genomic_DNA"/>
</dbReference>
<evidence type="ECO:0000313" key="2">
    <source>
        <dbReference type="EMBL" id="RKF72885.1"/>
    </source>
</evidence>
<protein>
    <submittedName>
        <fullName evidence="2">Uncharacterized protein</fullName>
    </submittedName>
</protein>
<accession>A0A420IEB0</accession>
<dbReference type="AlphaFoldDB" id="A0A420IEB0"/>
<feature type="compositionally biased region" description="Polar residues" evidence="1">
    <location>
        <begin position="729"/>
        <end position="745"/>
    </location>
</feature>
<feature type="compositionally biased region" description="Polar residues" evidence="1">
    <location>
        <begin position="556"/>
        <end position="566"/>
    </location>
</feature>
<evidence type="ECO:0000313" key="3">
    <source>
        <dbReference type="Proteomes" id="UP000285405"/>
    </source>
</evidence>
<feature type="region of interest" description="Disordered" evidence="1">
    <location>
        <begin position="73"/>
        <end position="128"/>
    </location>
</feature>
<feature type="compositionally biased region" description="Low complexity" evidence="1">
    <location>
        <begin position="567"/>
        <end position="583"/>
    </location>
</feature>
<feature type="region of interest" description="Disordered" evidence="1">
    <location>
        <begin position="147"/>
        <end position="237"/>
    </location>
</feature>